<comment type="similarity">
    <text evidence="1">Belongs to the chaperonin (HSP60) family.</text>
</comment>
<evidence type="ECO:0000313" key="3">
    <source>
        <dbReference type="Proteomes" id="UP000620147"/>
    </source>
</evidence>
<reference evidence="2 3" key="1">
    <citation type="submission" date="2020-06" db="EMBL/GenBank/DDBJ databases">
        <title>Characterization of fructooligosaccharide metabolism and fructooligosaccharide-degrading enzymes in human commensal butyrate producers.</title>
        <authorList>
            <person name="Tanno H."/>
            <person name="Fujii T."/>
            <person name="Hirano K."/>
            <person name="Maeno S."/>
            <person name="Tonozuka T."/>
            <person name="Sakamoto M."/>
            <person name="Ohkuma M."/>
            <person name="Tochio T."/>
            <person name="Endo A."/>
        </authorList>
    </citation>
    <scope>NUCLEOTIDE SEQUENCE [LARGE SCALE GENOMIC DNA]</scope>
    <source>
        <strain evidence="2 3">JCM 31056</strain>
    </source>
</reference>
<dbReference type="InterPro" id="IPR027413">
    <property type="entry name" value="GROEL-like_equatorial_sf"/>
</dbReference>
<evidence type="ECO:0000256" key="1">
    <source>
        <dbReference type="ARBA" id="ARBA00006607"/>
    </source>
</evidence>
<evidence type="ECO:0000313" key="2">
    <source>
        <dbReference type="EMBL" id="GFO89127.1"/>
    </source>
</evidence>
<dbReference type="EMBL" id="BLYJ01000035">
    <property type="protein sequence ID" value="GFO89127.1"/>
    <property type="molecule type" value="Genomic_DNA"/>
</dbReference>
<accession>A0ABQ1E2C4</accession>
<keyword evidence="3" id="KW-1185">Reference proteome</keyword>
<organism evidence="2 3">
    <name type="scientific">Butyricicoccus faecihominis</name>
    <dbReference type="NCBI Taxonomy" id="1712515"/>
    <lineage>
        <taxon>Bacteria</taxon>
        <taxon>Bacillati</taxon>
        <taxon>Bacillota</taxon>
        <taxon>Clostridia</taxon>
        <taxon>Eubacteriales</taxon>
        <taxon>Butyricicoccaceae</taxon>
        <taxon>Butyricicoccus</taxon>
    </lineage>
</organism>
<dbReference type="SUPFAM" id="SSF48592">
    <property type="entry name" value="GroEL equatorial domain-like"/>
    <property type="match status" value="1"/>
</dbReference>
<name>A0ABQ1E2C4_9FIRM</name>
<dbReference type="RefSeq" id="WP_188886848.1">
    <property type="nucleotide sequence ID" value="NZ_BLYJ01000035.1"/>
</dbReference>
<gene>
    <name evidence="2" type="ORF">BUFA31_22910</name>
</gene>
<dbReference type="Proteomes" id="UP000620147">
    <property type="component" value="Unassembled WGS sequence"/>
</dbReference>
<protein>
    <submittedName>
        <fullName evidence="2">Uncharacterized protein</fullName>
    </submittedName>
</protein>
<sequence length="264" mass="28967">MLKRMPRTMTAEQSLKSGLFKLRDIAACAYGNGKWIQYRDAAGTCKLTMSMGEIVKNASLEDVEASKALAVLSTGTLPENGVKSMVILLVSLLEKAENLGCTEADVNAVYALLEYAAEYLPAIAKENNGELLGSVLPYMTLIKPLNKRARELGNERAAATMEYALTTLLLTFTEANGANGYGVYERMKALAPNQFFSLNQVGIERSISVDSPYTDIWTMGFDPIDGTIKDCRDMAYRDKEEDVRNVLLAVKNALQVIWNIAASL</sequence>
<proteinExistence type="inferred from homology"/>
<comment type="caution">
    <text evidence="2">The sequence shown here is derived from an EMBL/GenBank/DDBJ whole genome shotgun (WGS) entry which is preliminary data.</text>
</comment>